<keyword evidence="3" id="KW-1185">Reference proteome</keyword>
<gene>
    <name evidence="2" type="ORF">HFQ13_00770</name>
</gene>
<dbReference type="Proteomes" id="UP001197378">
    <property type="component" value="Unassembled WGS sequence"/>
</dbReference>
<name>A0AAE2YN33_9PROT</name>
<evidence type="ECO:0000313" key="2">
    <source>
        <dbReference type="EMBL" id="MBU2786758.1"/>
    </source>
</evidence>
<proteinExistence type="predicted"/>
<dbReference type="InterPro" id="IPR024618">
    <property type="entry name" value="DUF3857"/>
</dbReference>
<reference evidence="2" key="1">
    <citation type="journal article" date="2021" name="ISME J.">
        <title>Genomic evolution of the class Acidithiobacillia: deep-branching Proteobacteria living in extreme acidic conditions.</title>
        <authorList>
            <person name="Moya-Beltran A."/>
            <person name="Beard S."/>
            <person name="Rojas-Villalobos C."/>
            <person name="Issotta F."/>
            <person name="Gallardo Y."/>
            <person name="Ulloa R."/>
            <person name="Giaveno A."/>
            <person name="Degli Esposti M."/>
            <person name="Johnson D.B."/>
            <person name="Quatrini R."/>
        </authorList>
    </citation>
    <scope>NUCLEOTIDE SEQUENCE</scope>
    <source>
        <strain evidence="2">VAN18-1</strain>
    </source>
</reference>
<protein>
    <submittedName>
        <fullName evidence="2">DUF3857 domain-containing protein</fullName>
    </submittedName>
</protein>
<dbReference type="Gene3D" id="3.10.620.30">
    <property type="match status" value="1"/>
</dbReference>
<dbReference type="AlphaFoldDB" id="A0AAE2YN33"/>
<dbReference type="EMBL" id="JAAXYO010000016">
    <property type="protein sequence ID" value="MBU2786758.1"/>
    <property type="molecule type" value="Genomic_DNA"/>
</dbReference>
<organism evidence="2 3">
    <name type="scientific">Igneacidithiobacillus copahuensis</name>
    <dbReference type="NCBI Taxonomy" id="2724909"/>
    <lineage>
        <taxon>Bacteria</taxon>
        <taxon>Pseudomonadati</taxon>
        <taxon>Pseudomonadota</taxon>
        <taxon>Acidithiobacillia</taxon>
        <taxon>Acidithiobacillales</taxon>
        <taxon>Acidithiobacillaceae</taxon>
        <taxon>Igneacidithiobacillus</taxon>
    </lineage>
</organism>
<feature type="domain" description="DUF3857" evidence="1">
    <location>
        <begin position="42"/>
        <end position="182"/>
    </location>
</feature>
<evidence type="ECO:0000313" key="3">
    <source>
        <dbReference type="Proteomes" id="UP001197378"/>
    </source>
</evidence>
<evidence type="ECO:0000259" key="1">
    <source>
        <dbReference type="Pfam" id="PF12969"/>
    </source>
</evidence>
<dbReference type="Pfam" id="PF12969">
    <property type="entry name" value="DUF3857"/>
    <property type="match status" value="1"/>
</dbReference>
<comment type="caution">
    <text evidence="2">The sequence shown here is derived from an EMBL/GenBank/DDBJ whole genome shotgun (WGS) entry which is preliminary data.</text>
</comment>
<dbReference type="Gene3D" id="2.60.40.3140">
    <property type="match status" value="1"/>
</dbReference>
<sequence>MTVPSACFADSLGSGFAPVNSAESGAMTRQLSYHAIVKVKKNGTYTDRVAQCIELLNLHGESKIEPFTEQYSATLSSLKVKKAWIETRDGKQIPIPLANIFVRPVPVSHGAPMYSHAKILSILPPKMSVGDTLHIITEKTVFKPYFTDMYSSYWNIPESKSTRNNSVEVVAPAEMHLQYAQRGAWKTSHSIYGAEEIIRAEMQVHHAEYPGLSTVGERQYSPIFEVTSFPNWAAVGTAYWKRANQMAAVTPLVSKVADEVAADKSGWAAQKALFSWDSANIRYVGLELGVGGFVPIAANKTLETGYGDCKAHSTLLQALFNAKNFQLYPAIINWDNVYNLPPLPTPFWFNHAIDYAPRKHLFLDSTGEYETPGQLAVGERDKPTVVTGPHPRIVMTPGAEPSKNQFVYAASLVLQKNGTLTGTAQMRTMGWWAWAYREIFASIPPSHYATVMSALLAPSGGGFGSFQPGDPAVLDKPFHVLAKWTTPDFTKVGSYLTFPAPTGPFLVPSLAEIPNPIAYLAQVAGPLRRKHPVETYLGGVSWTTTIQIPAGYRAVYLPVDEHLRNAAGSYFYSATFHDHELRLHYRLELNKVVYNPKKYQALRDLLVADLADQESPLVFRRA</sequence>
<dbReference type="Gene3D" id="2.60.120.1130">
    <property type="match status" value="1"/>
</dbReference>
<accession>A0AAE2YN33</accession>